<dbReference type="EMBL" id="MOEC01000008">
    <property type="protein sequence ID" value="OIS93693.1"/>
    <property type="molecule type" value="Genomic_DNA"/>
</dbReference>
<evidence type="ECO:0000313" key="2">
    <source>
        <dbReference type="EMBL" id="OIS93693.1"/>
    </source>
</evidence>
<dbReference type="OrthoDB" id="5493434at2"/>
<organism evidence="2 3">
    <name type="scientific">Brucella cytisi</name>
    <dbReference type="NCBI Taxonomy" id="407152"/>
    <lineage>
        <taxon>Bacteria</taxon>
        <taxon>Pseudomonadati</taxon>
        <taxon>Pseudomonadota</taxon>
        <taxon>Alphaproteobacteria</taxon>
        <taxon>Hyphomicrobiales</taxon>
        <taxon>Brucellaceae</taxon>
        <taxon>Brucella/Ochrobactrum group</taxon>
        <taxon>Brucella</taxon>
    </lineage>
</organism>
<dbReference type="Proteomes" id="UP000182985">
    <property type="component" value="Unassembled WGS sequence"/>
</dbReference>
<accession>A0A1J6HL25</accession>
<keyword evidence="1" id="KW-0812">Transmembrane</keyword>
<feature type="transmembrane region" description="Helical" evidence="1">
    <location>
        <begin position="246"/>
        <end position="266"/>
    </location>
</feature>
<name>A0A1J6HL25_9HYPH</name>
<feature type="transmembrane region" description="Helical" evidence="1">
    <location>
        <begin position="278"/>
        <end position="301"/>
    </location>
</feature>
<dbReference type="AlphaFoldDB" id="A0A1J6HL25"/>
<feature type="transmembrane region" description="Helical" evidence="1">
    <location>
        <begin position="373"/>
        <end position="393"/>
    </location>
</feature>
<feature type="transmembrane region" description="Helical" evidence="1">
    <location>
        <begin position="54"/>
        <end position="74"/>
    </location>
</feature>
<evidence type="ECO:0000256" key="1">
    <source>
        <dbReference type="SAM" id="Phobius"/>
    </source>
</evidence>
<reference evidence="2 3" key="1">
    <citation type="submission" date="2016-10" db="EMBL/GenBank/DDBJ databases">
        <title>The Draft Genome Sequence of the Potato Rhizosphere Bacteria Ochrobactrum sp. IPA7.2.</title>
        <authorList>
            <person name="Gogoleva N.E."/>
            <person name="Khlopko Y.A."/>
            <person name="Burygin G.L."/>
            <person name="Plotnikov A.O."/>
        </authorList>
    </citation>
    <scope>NUCLEOTIDE SEQUENCE [LARGE SCALE GENOMIC DNA]</scope>
    <source>
        <strain evidence="2 3">IPA7.2</strain>
    </source>
</reference>
<gene>
    <name evidence="2" type="ORF">BLA27_10325</name>
</gene>
<comment type="caution">
    <text evidence="2">The sequence shown here is derived from an EMBL/GenBank/DDBJ whole genome shotgun (WGS) entry which is preliminary data.</text>
</comment>
<sequence>MSAPVDSARQSGERPVPEAASRLDFHAAHGGMFFELQRRLHLLHENALRTGKRALMFVALAWGGLLVLVLPTYFSDKPMIWNFISDPGPSVRFIVGIAAFILSEKYIDAGLRTKLLQFNRAPLIAPSSQPKALSALNTALKRRDSGTAELICLLLAIAGAYAAYVNFKSLPATNWSVTVSGSTPMLTPAGWWCVCFSSPLFLFLMFRGLWRHVVWARLLRMIAALELRLTATHPDRKGGLAFLAEYPNAYVAFVFGLSSSIATVVAKHVWEDGLSANALATVMIGWLLVVLIFFAYPLSAFTGPLSRLKRSTVSVLSALATRQQRTTERKIIGGNIAAPSKNETDYANGNPENLADYYSSVCKISTVLLSRNSLMPVCASAILPFAIVGMTQLPFKEVFSVLKKILLV</sequence>
<keyword evidence="3" id="KW-1185">Reference proteome</keyword>
<feature type="transmembrane region" description="Helical" evidence="1">
    <location>
        <begin position="150"/>
        <end position="169"/>
    </location>
</feature>
<keyword evidence="1" id="KW-0472">Membrane</keyword>
<dbReference type="RefSeq" id="WP_071631678.1">
    <property type="nucleotide sequence ID" value="NZ_JBCAUP010000005.1"/>
</dbReference>
<keyword evidence="1" id="KW-1133">Transmembrane helix</keyword>
<evidence type="ECO:0000313" key="3">
    <source>
        <dbReference type="Proteomes" id="UP000182985"/>
    </source>
</evidence>
<protein>
    <submittedName>
        <fullName evidence="2">Uncharacterized protein</fullName>
    </submittedName>
</protein>
<feature type="transmembrane region" description="Helical" evidence="1">
    <location>
        <begin position="189"/>
        <end position="210"/>
    </location>
</feature>
<feature type="transmembrane region" description="Helical" evidence="1">
    <location>
        <begin position="80"/>
        <end position="102"/>
    </location>
</feature>
<proteinExistence type="predicted"/>